<sequence>MADMTYMERGAAALANEKVDRLTIYPIACGVGRKLIGDGTLTYREWVNDPKLFAQAFIEIQKYFGLDFAIGLMDLSVMAGDLGAGVRMDEQNTPFVEKHIVNDLEDYEKFEVPDITKGRSAVLLEGTKIFADALNDEIITAGFIEGPLLALSQSAGAERLFMDMFTNPSAVHKALEVMTEYDAQMIEGFAKTGVKGLCWDYLWGNYAVLGDVEYHEFEADKYASKLNKMTVDNGMAMCIHNCADLPHLNTQIKEYKPSIYSMAYYPLISDSPTASQVIEQGYADNCLIAGQIDPQVFIRSSAEDVAKITSNLCQEVKTALCKRGLNSTYCISSGCEIPPDINCRLENIQAMVDTAKVEGRM</sequence>
<dbReference type="OMA" id="IYSMAYY"/>
<evidence type="ECO:0000313" key="3">
    <source>
        <dbReference type="Proteomes" id="UP000752814"/>
    </source>
</evidence>
<dbReference type="Pfam" id="PF01208">
    <property type="entry name" value="URO-D"/>
    <property type="match status" value="1"/>
</dbReference>
<evidence type="ECO:0000313" key="2">
    <source>
        <dbReference type="EMBL" id="TQS81172.1"/>
    </source>
</evidence>
<dbReference type="AlphaFoldDB" id="A0A8J8PCC0"/>
<proteinExistence type="predicted"/>
<dbReference type="Proteomes" id="UP000752814">
    <property type="component" value="Unassembled WGS sequence"/>
</dbReference>
<reference evidence="2" key="1">
    <citation type="submission" date="2016-03" db="EMBL/GenBank/DDBJ databases">
        <authorList>
            <person name="Borrel G."/>
            <person name="Mccann A."/>
            <person name="O'Toole P.W."/>
        </authorList>
    </citation>
    <scope>NUCLEOTIDE SEQUENCE</scope>
    <source>
        <strain evidence="2">183</strain>
    </source>
</reference>
<dbReference type="InterPro" id="IPR000257">
    <property type="entry name" value="Uroporphyrinogen_deCOase"/>
</dbReference>
<dbReference type="PANTHER" id="PTHR47099:SF1">
    <property type="entry name" value="METHYLCOBAMIDE:COM METHYLTRANSFERASE MTBA"/>
    <property type="match status" value="1"/>
</dbReference>
<name>A0A8J8PCC0_9ARCH</name>
<dbReference type="GO" id="GO:0006779">
    <property type="term" value="P:porphyrin-containing compound biosynthetic process"/>
    <property type="evidence" value="ECO:0007669"/>
    <property type="project" value="InterPro"/>
</dbReference>
<dbReference type="GeneID" id="41322890"/>
<evidence type="ECO:0000259" key="1">
    <source>
        <dbReference type="Pfam" id="PF01208"/>
    </source>
</evidence>
<dbReference type="InterPro" id="IPR052024">
    <property type="entry name" value="Methanogen_methyltrans"/>
</dbReference>
<dbReference type="InterPro" id="IPR038071">
    <property type="entry name" value="UROD/MetE-like_sf"/>
</dbReference>
<dbReference type="EMBL" id="LVVT01000024">
    <property type="protein sequence ID" value="TQS81172.1"/>
    <property type="molecule type" value="Genomic_DNA"/>
</dbReference>
<feature type="domain" description="Uroporphyrinogen decarboxylase (URO-D)" evidence="1">
    <location>
        <begin position="7"/>
        <end position="356"/>
    </location>
</feature>
<dbReference type="CDD" id="cd03465">
    <property type="entry name" value="URO-D_like"/>
    <property type="match status" value="1"/>
</dbReference>
<dbReference type="SUPFAM" id="SSF51726">
    <property type="entry name" value="UROD/MetE-like"/>
    <property type="match status" value="1"/>
</dbReference>
<organism evidence="2 3">
    <name type="scientific">Candidatus Methanomassiliicoccus intestinalis</name>
    <dbReference type="NCBI Taxonomy" id="1406512"/>
    <lineage>
        <taxon>Archaea</taxon>
        <taxon>Methanobacteriati</taxon>
        <taxon>Thermoplasmatota</taxon>
        <taxon>Thermoplasmata</taxon>
        <taxon>Methanomassiliicoccales</taxon>
        <taxon>Methanomassiliicoccaceae</taxon>
        <taxon>Methanomassiliicoccus</taxon>
    </lineage>
</organism>
<protein>
    <recommendedName>
        <fullName evidence="1">Uroporphyrinogen decarboxylase (URO-D) domain-containing protein</fullName>
    </recommendedName>
</protein>
<gene>
    <name evidence="2" type="ORF">A3207_04670</name>
</gene>
<dbReference type="PANTHER" id="PTHR47099">
    <property type="entry name" value="METHYLCOBAMIDE:COM METHYLTRANSFERASE MTBA"/>
    <property type="match status" value="1"/>
</dbReference>
<dbReference type="GO" id="GO:0004853">
    <property type="term" value="F:uroporphyrinogen decarboxylase activity"/>
    <property type="evidence" value="ECO:0007669"/>
    <property type="project" value="InterPro"/>
</dbReference>
<accession>A0A8J8PCC0</accession>
<comment type="caution">
    <text evidence="2">The sequence shown here is derived from an EMBL/GenBank/DDBJ whole genome shotgun (WGS) entry which is preliminary data.</text>
</comment>
<dbReference type="Gene3D" id="3.20.20.210">
    <property type="match status" value="1"/>
</dbReference>
<dbReference type="RefSeq" id="WP_020448367.1">
    <property type="nucleotide sequence ID" value="NZ_CAYAXV010000002.1"/>
</dbReference>